<evidence type="ECO:0000313" key="2">
    <source>
        <dbReference type="EMBL" id="PWI54693.1"/>
    </source>
</evidence>
<keyword evidence="1" id="KW-0472">Membrane</keyword>
<feature type="transmembrane region" description="Helical" evidence="1">
    <location>
        <begin position="114"/>
        <end position="135"/>
    </location>
</feature>
<keyword evidence="3" id="KW-1185">Reference proteome</keyword>
<evidence type="ECO:0000313" key="3">
    <source>
        <dbReference type="Proteomes" id="UP000245380"/>
    </source>
</evidence>
<feature type="transmembrane region" description="Helical" evidence="1">
    <location>
        <begin position="69"/>
        <end position="94"/>
    </location>
</feature>
<feature type="transmembrane region" description="Helical" evidence="1">
    <location>
        <begin position="42"/>
        <end position="62"/>
    </location>
</feature>
<comment type="caution">
    <text evidence="2">The sequence shown here is derived from an EMBL/GenBank/DDBJ whole genome shotgun (WGS) entry which is preliminary data.</text>
</comment>
<dbReference type="EMBL" id="MPDK01000050">
    <property type="protein sequence ID" value="PWI54693.1"/>
    <property type="molecule type" value="Genomic_DNA"/>
</dbReference>
<feature type="non-terminal residue" evidence="2">
    <location>
        <position position="240"/>
    </location>
</feature>
<keyword evidence="1" id="KW-0812">Transmembrane</keyword>
<proteinExistence type="predicted"/>
<reference evidence="2 3" key="1">
    <citation type="submission" date="2016-11" db="EMBL/GenBank/DDBJ databases">
        <title>Comparative genomics of Acidibacillus ferroxidans species.</title>
        <authorList>
            <person name="Oliveira G."/>
            <person name="Nunes G."/>
            <person name="Oliveira R."/>
            <person name="Araujo F."/>
            <person name="Salim A."/>
            <person name="Scholte L."/>
            <person name="Morais D."/>
            <person name="Nancucheo I."/>
            <person name="Johnson D.B."/>
            <person name="Grail B."/>
            <person name="Bittencourt J."/>
            <person name="Valadares R."/>
        </authorList>
    </citation>
    <scope>NUCLEOTIDE SEQUENCE [LARGE SCALE GENOMIC DNA]</scope>
    <source>
        <strain evidence="2 3">Y002</strain>
    </source>
</reference>
<organism evidence="2 3">
    <name type="scientific">Sulfoacidibacillus thermotolerans</name>
    <name type="common">Acidibacillus sulfuroxidans</name>
    <dbReference type="NCBI Taxonomy" id="1765684"/>
    <lineage>
        <taxon>Bacteria</taxon>
        <taxon>Bacillati</taxon>
        <taxon>Bacillota</taxon>
        <taxon>Bacilli</taxon>
        <taxon>Bacillales</taxon>
        <taxon>Alicyclobacillaceae</taxon>
        <taxon>Sulfoacidibacillus</taxon>
    </lineage>
</organism>
<keyword evidence="1" id="KW-1133">Transmembrane helix</keyword>
<gene>
    <name evidence="2" type="ORF">BM613_13700</name>
</gene>
<name>A0A2U3D086_SULT2</name>
<protein>
    <submittedName>
        <fullName evidence="2">Uncharacterized protein</fullName>
    </submittedName>
</protein>
<dbReference type="Proteomes" id="UP000245380">
    <property type="component" value="Unassembled WGS sequence"/>
</dbReference>
<dbReference type="AlphaFoldDB" id="A0A2U3D086"/>
<feature type="transmembrane region" description="Helical" evidence="1">
    <location>
        <begin position="12"/>
        <end position="36"/>
    </location>
</feature>
<feature type="transmembrane region" description="Helical" evidence="1">
    <location>
        <begin position="155"/>
        <end position="188"/>
    </location>
</feature>
<feature type="transmembrane region" description="Helical" evidence="1">
    <location>
        <begin position="194"/>
        <end position="213"/>
    </location>
</feature>
<sequence>MSVHLFHAFLDLYLHHGMWMNIWIVVIEFMFAGLLWSFRYLIAVRMISVFILLYGLMIWIFAENMGRFFAPFVTFLAGSPGAGLLLAVTAAFLLLQLSIWRSKLFYRGLIYGNAIYWLSFLIFQWISESGFWTALGYKRMLDTHPVHTPRSLYSIFIYITQFGIYHPVLLTMVLGMTAIILVLLWSVLLWNENFLRVTTLSSVVVLMVMWVIFQSAGFRGEFALALGSEPLVTMWSILPL</sequence>
<evidence type="ECO:0000256" key="1">
    <source>
        <dbReference type="SAM" id="Phobius"/>
    </source>
</evidence>
<accession>A0A2U3D086</accession>